<sequence length="240" mass="25150">MRLLGVLGGMSWESSAHLYALLNRGVATRLGGLHSAPVLMHSVDFADIEARQRAGDWVGAAALLGAAGAGLKAAGAEGLLLATNTMHRVADAIEAAAGLPLLHIVDATALALRAQGIRRAGLLATRYTMEPGSFYHLRMQRHGIELLTPAAAQADEVNRIIYEQLCRGQILPASRQLYLEAVRALAGRGAQAVILGCTEIGLLLDASAQPLSPLPFFDSTALQAQAAVDWICTPGGTTTD</sequence>
<dbReference type="EMBL" id="CP116346">
    <property type="protein sequence ID" value="WIT13799.1"/>
    <property type="molecule type" value="Genomic_DNA"/>
</dbReference>
<keyword evidence="4" id="KW-1185">Reference proteome</keyword>
<proteinExistence type="inferred from homology"/>
<evidence type="ECO:0000313" key="4">
    <source>
        <dbReference type="Proteomes" id="UP001177769"/>
    </source>
</evidence>
<evidence type="ECO:0000256" key="2">
    <source>
        <dbReference type="ARBA" id="ARBA00023235"/>
    </source>
</evidence>
<name>A0AA95NJK0_9BURK</name>
<gene>
    <name evidence="3" type="ORF">PFX98_09300</name>
</gene>
<dbReference type="GO" id="GO:0047661">
    <property type="term" value="F:amino-acid racemase activity"/>
    <property type="evidence" value="ECO:0007669"/>
    <property type="project" value="InterPro"/>
</dbReference>
<dbReference type="PANTHER" id="PTHR21198:SF7">
    <property type="entry name" value="ASPARTATE-GLUTAMATE RACEMASE FAMILY"/>
    <property type="match status" value="1"/>
</dbReference>
<comment type="similarity">
    <text evidence="1">Belongs to the aspartate/glutamate racemases family.</text>
</comment>
<dbReference type="Gene3D" id="3.40.50.1860">
    <property type="match status" value="2"/>
</dbReference>
<accession>A0AA95NJK0</accession>
<dbReference type="SUPFAM" id="SSF53681">
    <property type="entry name" value="Aspartate/glutamate racemase"/>
    <property type="match status" value="2"/>
</dbReference>
<evidence type="ECO:0000313" key="3">
    <source>
        <dbReference type="EMBL" id="WIT13799.1"/>
    </source>
</evidence>
<dbReference type="InterPro" id="IPR015942">
    <property type="entry name" value="Asp/Glu/hydantoin_racemase"/>
</dbReference>
<organism evidence="3 4">
    <name type="scientific">Paucibacter sediminis</name>
    <dbReference type="NCBI Taxonomy" id="3019553"/>
    <lineage>
        <taxon>Bacteria</taxon>
        <taxon>Pseudomonadati</taxon>
        <taxon>Pseudomonadota</taxon>
        <taxon>Betaproteobacteria</taxon>
        <taxon>Burkholderiales</taxon>
        <taxon>Sphaerotilaceae</taxon>
        <taxon>Roseateles</taxon>
    </lineage>
</organism>
<keyword evidence="2" id="KW-0413">Isomerase</keyword>
<dbReference type="AlphaFoldDB" id="A0AA95NJK0"/>
<dbReference type="RefSeq" id="WP_285234919.1">
    <property type="nucleotide sequence ID" value="NZ_CP116346.1"/>
</dbReference>
<dbReference type="PANTHER" id="PTHR21198">
    <property type="entry name" value="GLUTAMATE RACEMASE"/>
    <property type="match status" value="1"/>
</dbReference>
<dbReference type="KEGG" id="pais:PFX98_09300"/>
<evidence type="ECO:0000256" key="1">
    <source>
        <dbReference type="ARBA" id="ARBA00007847"/>
    </source>
</evidence>
<dbReference type="Pfam" id="PF01177">
    <property type="entry name" value="Asp_Glu_race"/>
    <property type="match status" value="1"/>
</dbReference>
<reference evidence="3" key="1">
    <citation type="submission" date="2023-01" db="EMBL/GenBank/DDBJ databases">
        <title>Whole genome sequence of Paucibacter sp. S2-9 isolated from pond sediment.</title>
        <authorList>
            <person name="Jung J.Y."/>
        </authorList>
    </citation>
    <scope>NUCLEOTIDE SEQUENCE</scope>
    <source>
        <strain evidence="3">S2-9</strain>
    </source>
</reference>
<dbReference type="InterPro" id="IPR004380">
    <property type="entry name" value="Asp_race"/>
</dbReference>
<dbReference type="NCBIfam" id="TIGR00035">
    <property type="entry name" value="asp_race"/>
    <property type="match status" value="1"/>
</dbReference>
<protein>
    <submittedName>
        <fullName evidence="3">Aspartate/glutamate racemase family protein</fullName>
    </submittedName>
</protein>
<dbReference type="Proteomes" id="UP001177769">
    <property type="component" value="Chromosome"/>
</dbReference>
<dbReference type="InterPro" id="IPR001920">
    <property type="entry name" value="Asp/Glu_race"/>
</dbReference>